<gene>
    <name evidence="1" type="ORF">HPB47_021614</name>
</gene>
<accession>A0AC60QC80</accession>
<name>A0AC60QC80_IXOPE</name>
<sequence>MVFLLLSLLFLRYSHSGASPDPVTVRSKVRFILPFKTALVPCLVLLAACCQAGYLASHVSHAAAVHVPVAAMVSRGGHIVHRPVGTVV</sequence>
<dbReference type="Proteomes" id="UP000805193">
    <property type="component" value="Unassembled WGS sequence"/>
</dbReference>
<proteinExistence type="predicted"/>
<comment type="caution">
    <text evidence="1">The sequence shown here is derived from an EMBL/GenBank/DDBJ whole genome shotgun (WGS) entry which is preliminary data.</text>
</comment>
<protein>
    <submittedName>
        <fullName evidence="1">Uncharacterized protein</fullName>
    </submittedName>
</protein>
<organism evidence="1 2">
    <name type="scientific">Ixodes persulcatus</name>
    <name type="common">Taiga tick</name>
    <dbReference type="NCBI Taxonomy" id="34615"/>
    <lineage>
        <taxon>Eukaryota</taxon>
        <taxon>Metazoa</taxon>
        <taxon>Ecdysozoa</taxon>
        <taxon>Arthropoda</taxon>
        <taxon>Chelicerata</taxon>
        <taxon>Arachnida</taxon>
        <taxon>Acari</taxon>
        <taxon>Parasitiformes</taxon>
        <taxon>Ixodida</taxon>
        <taxon>Ixodoidea</taxon>
        <taxon>Ixodidae</taxon>
        <taxon>Ixodinae</taxon>
        <taxon>Ixodes</taxon>
    </lineage>
</organism>
<evidence type="ECO:0000313" key="1">
    <source>
        <dbReference type="EMBL" id="KAG0431629.1"/>
    </source>
</evidence>
<dbReference type="EMBL" id="JABSTQ010009209">
    <property type="protein sequence ID" value="KAG0431629.1"/>
    <property type="molecule type" value="Genomic_DNA"/>
</dbReference>
<reference evidence="1 2" key="1">
    <citation type="journal article" date="2020" name="Cell">
        <title>Large-Scale Comparative Analyses of Tick Genomes Elucidate Their Genetic Diversity and Vector Capacities.</title>
        <authorList>
            <consortium name="Tick Genome and Microbiome Consortium (TIGMIC)"/>
            <person name="Jia N."/>
            <person name="Wang J."/>
            <person name="Shi W."/>
            <person name="Du L."/>
            <person name="Sun Y."/>
            <person name="Zhan W."/>
            <person name="Jiang J.F."/>
            <person name="Wang Q."/>
            <person name="Zhang B."/>
            <person name="Ji P."/>
            <person name="Bell-Sakyi L."/>
            <person name="Cui X.M."/>
            <person name="Yuan T.T."/>
            <person name="Jiang B.G."/>
            <person name="Yang W.F."/>
            <person name="Lam T.T."/>
            <person name="Chang Q.C."/>
            <person name="Ding S.J."/>
            <person name="Wang X.J."/>
            <person name="Zhu J.G."/>
            <person name="Ruan X.D."/>
            <person name="Zhao L."/>
            <person name="Wei J.T."/>
            <person name="Ye R.Z."/>
            <person name="Que T.C."/>
            <person name="Du C.H."/>
            <person name="Zhou Y.H."/>
            <person name="Cheng J.X."/>
            <person name="Dai P.F."/>
            <person name="Guo W.B."/>
            <person name="Han X.H."/>
            <person name="Huang E.J."/>
            <person name="Li L.F."/>
            <person name="Wei W."/>
            <person name="Gao Y.C."/>
            <person name="Liu J.Z."/>
            <person name="Shao H.Z."/>
            <person name="Wang X."/>
            <person name="Wang C.C."/>
            <person name="Yang T.C."/>
            <person name="Huo Q.B."/>
            <person name="Li W."/>
            <person name="Chen H.Y."/>
            <person name="Chen S.E."/>
            <person name="Zhou L.G."/>
            <person name="Ni X.B."/>
            <person name="Tian J.H."/>
            <person name="Sheng Y."/>
            <person name="Liu T."/>
            <person name="Pan Y.S."/>
            <person name="Xia L.Y."/>
            <person name="Li J."/>
            <person name="Zhao F."/>
            <person name="Cao W.C."/>
        </authorList>
    </citation>
    <scope>NUCLEOTIDE SEQUENCE [LARGE SCALE GENOMIC DNA]</scope>
    <source>
        <strain evidence="1">Iper-2018</strain>
    </source>
</reference>
<evidence type="ECO:0000313" key="2">
    <source>
        <dbReference type="Proteomes" id="UP000805193"/>
    </source>
</evidence>
<keyword evidence="2" id="KW-1185">Reference proteome</keyword>